<sequence>MAGERVKLDEIINQAKQLMENGEPDKAVLLCQHVFRYYPRCLEATRELGEAYTEKRLLDEADKLFTYVLAADPHDVLGYVDRGFIAYERGDIDNAIVYYERALELDPNIEQLRVELLRLYREHQGMDRPRLRLTKAGLAHQRIRDGFFSQAIDEFLSILRETPNRLDIQTGLAEAYWRNRDYYRAEQLCRELLEEQPYLIKCNLILWHIYGVRRREERAATYLEKAQALDPLYLVAERLFEDPAASDGALNYLGMLGAAQLPPPDWSKLEAEKENQPLLPAWVTADTATDLQLGLKGVNPDEEEKSTLKELSGENDWFERLLAESEAVVEQENKAQEEAEAIAELEKIRRGDEDSSFDSFFDDIDIPHAATLAPSQTSVAPKVPDEELVGLQPFSFDSEQEEQEDLEVTDFGASAYPAGVNIPIAESGNQEEVSTSNELFDLFDEEDFTPAPNLAANLATSNESFQEQPDLGFDFELDDELSNFEQPAATNPDQQETPYDNSYLENLFVEQQIQATVNEKEEVVEVIAEEWAVPAETDTPGKIQEHAFHLRDERGPEPAYAANELAESTIIPPTGVLEEEVLQTENSVASSASKEIEEMPIKKGKPEEEIDLFDWEREELPDYLRPFAMNEEEAEKFGAQQENPPIVDVSTSPARVRPRDDTLGGGDLPDWLNPGANRQSTTARPNMMDLGSSMPPSDLPNWVDSTMEGQVNPSASFNPPAGDFGLDELQPFSLEESGVFGGPVMQTPPPPPTAPQAPLPTFNNQPLQAFTPNDMDFDKPAASISPFNDDDLIPFSFEDITGQPPTPGFGAQANAPTKPPVQPTSVQPPTAFTPPSGFGDMEDLIPFNPFEEAVEKIQKPQAQVPPPIQFNQPPATSPFGAPRGFTPPMSPFESGENLDDLEPFTFEEELPNSQAGSPPGALKSQGFQDMSGMKLNDLSSAASLDNSPTGIPGFGGLSSNPQHQRPFTDESSLDDLEGLELEPFSLEGFESIPGLGKGKSALRPELNDYQPEPFMPSTTRRPREPEPEVEPGQERPLRRFSWLENRKRKSSELESEAEEAKASGSMFERMAARRRQLEEQGQIPTESVKQEEPVAQEFDIFPSFEEVERMAATGETEETALAEQSGIAESFTTAANQANPFGEEAIPVFKPELEAEMQTAFTEGVAETQVEQEAFDLGELHFDNFDLNEFAPATFKTQELPKEAVPFSFKPDEPLTEEVAPVAEEELFPLSFDEETKPFEPIAAEPFDSKAESDFSFAPFLTAEEAPTFYVEPEPAEPFNFDSLFTETVEKVQEPAAEEIPAFEPVEPFSFDNLFAEPEAKSQEPAAEEIPASYAESEPAEPFNFDSLFTEPAEKVQESAIEETPTFYVEPEPAEPFSFDNLFAEPEVKAQEPKAEEIPASYSEPEPTEQFSFDNLFAEPEVKAQEQKPAELDLLGDFFNEPEFLQQHTDEGLAMFHPEPEKPQTAGNLMSFDEASKVFGITIPEQVPTANLEEELPDFDFGLARQPEAENILTDFTPEHSESPVEESYAEALPHLPETEHAAVEEYKPLHEPATLAETQPIPVEIQETQEAATPVEPETLQVKETELIAAEPAPVADLSDYLKRLQNNPRDFSANFELGIAYMQQKEYKQALEYYATSIKLADKSALDNIVAKLQEMSSQSTELPRYHRVLGDAYMKQGHYHWALSEYSKAIGPKK</sequence>
<proteinExistence type="predicted"/>
<dbReference type="EMBL" id="CP128399">
    <property type="protein sequence ID" value="WJW66845.1"/>
    <property type="molecule type" value="Genomic_DNA"/>
</dbReference>
<evidence type="ECO:0000256" key="5">
    <source>
        <dbReference type="SAM" id="MobiDB-lite"/>
    </source>
</evidence>
<reference evidence="7" key="2">
    <citation type="journal article" date="2024" name="Nature">
        <title>Anoxygenic phototroph of the Chloroflexota uses a type I reaction centre.</title>
        <authorList>
            <person name="Tsuji J.M."/>
            <person name="Shaw N.A."/>
            <person name="Nagashima S."/>
            <person name="Venkiteswaran J.J."/>
            <person name="Schiff S.L."/>
            <person name="Watanabe T."/>
            <person name="Fukui M."/>
            <person name="Hanada S."/>
            <person name="Tank M."/>
            <person name="Neufeld J.D."/>
        </authorList>
    </citation>
    <scope>NUCLEOTIDE SEQUENCE</scope>
    <source>
        <strain evidence="7">L227-S17</strain>
    </source>
</reference>
<feature type="region of interest" description="Disordered" evidence="5">
    <location>
        <begin position="1389"/>
        <end position="1408"/>
    </location>
</feature>
<dbReference type="PANTHER" id="PTHR45586:SF14">
    <property type="entry name" value="TETRATRICOPEPTIDE TPR_2 REPEAT PROTEIN"/>
    <property type="match status" value="1"/>
</dbReference>
<feature type="region of interest" description="Disordered" evidence="5">
    <location>
        <begin position="585"/>
        <end position="607"/>
    </location>
</feature>
<dbReference type="Proteomes" id="UP001431572">
    <property type="component" value="Chromosome 1"/>
</dbReference>
<dbReference type="InterPro" id="IPR013105">
    <property type="entry name" value="TPR_2"/>
</dbReference>
<keyword evidence="4" id="KW-0175">Coiled coil</keyword>
<dbReference type="Proteomes" id="UP000521676">
    <property type="component" value="Unassembled WGS sequence"/>
</dbReference>
<dbReference type="SMART" id="SM00028">
    <property type="entry name" value="TPR"/>
    <property type="match status" value="7"/>
</dbReference>
<evidence type="ECO:0000313" key="9">
    <source>
        <dbReference type="Proteomes" id="UP001431572"/>
    </source>
</evidence>
<feature type="repeat" description="TPR" evidence="3">
    <location>
        <begin position="42"/>
        <end position="75"/>
    </location>
</feature>
<feature type="compositionally biased region" description="Polar residues" evidence="5">
    <location>
        <begin position="762"/>
        <end position="771"/>
    </location>
</feature>
<dbReference type="InterPro" id="IPR011990">
    <property type="entry name" value="TPR-like_helical_dom_sf"/>
</dbReference>
<dbReference type="InterPro" id="IPR051012">
    <property type="entry name" value="CellSynth/LPSAsmb/PSIAsmb"/>
</dbReference>
<dbReference type="RefSeq" id="WP_341468738.1">
    <property type="nucleotide sequence ID" value="NZ_CP128399.1"/>
</dbReference>
<evidence type="ECO:0000313" key="7">
    <source>
        <dbReference type="EMBL" id="WJW66845.1"/>
    </source>
</evidence>
<feature type="compositionally biased region" description="Acidic residues" evidence="5">
    <location>
        <begin position="896"/>
        <end position="910"/>
    </location>
</feature>
<feature type="compositionally biased region" description="Polar residues" evidence="5">
    <location>
        <begin position="937"/>
        <end position="949"/>
    </location>
</feature>
<feature type="repeat" description="TPR" evidence="3">
    <location>
        <begin position="1613"/>
        <end position="1646"/>
    </location>
</feature>
<feature type="coiled-coil region" evidence="4">
    <location>
        <begin position="318"/>
        <end position="348"/>
    </location>
</feature>
<feature type="repeat" description="TPR" evidence="3">
    <location>
        <begin position="76"/>
        <end position="109"/>
    </location>
</feature>
<feature type="region of interest" description="Disordered" evidence="5">
    <location>
        <begin position="1316"/>
        <end position="1345"/>
    </location>
</feature>
<evidence type="ECO:0000256" key="1">
    <source>
        <dbReference type="ARBA" id="ARBA00022737"/>
    </source>
</evidence>
<dbReference type="PANTHER" id="PTHR45586">
    <property type="entry name" value="TPR REPEAT-CONTAINING PROTEIN PA4667"/>
    <property type="match status" value="1"/>
</dbReference>
<dbReference type="EMBL" id="JACATZ010000001">
    <property type="protein sequence ID" value="NWJ44964.1"/>
    <property type="molecule type" value="Genomic_DNA"/>
</dbReference>
<evidence type="ECO:0000313" key="8">
    <source>
        <dbReference type="Proteomes" id="UP000521676"/>
    </source>
</evidence>
<keyword evidence="2 3" id="KW-0802">TPR repeat</keyword>
<evidence type="ECO:0000256" key="2">
    <source>
        <dbReference type="ARBA" id="ARBA00022803"/>
    </source>
</evidence>
<protein>
    <submittedName>
        <fullName evidence="6">Tetratricopeptide repeat protein</fullName>
    </submittedName>
</protein>
<organism evidence="6 8">
    <name type="scientific">Candidatus Chlorohelix allophototropha</name>
    <dbReference type="NCBI Taxonomy" id="3003348"/>
    <lineage>
        <taxon>Bacteria</taxon>
        <taxon>Bacillati</taxon>
        <taxon>Chloroflexota</taxon>
        <taxon>Chloroflexia</taxon>
        <taxon>Candidatus Chloroheliales</taxon>
        <taxon>Candidatus Chloroheliaceae</taxon>
        <taxon>Candidatus Chlorohelix</taxon>
    </lineage>
</organism>
<evidence type="ECO:0000256" key="4">
    <source>
        <dbReference type="SAM" id="Coils"/>
    </source>
</evidence>
<name>A0A8T7LSG1_9CHLR</name>
<feature type="compositionally biased region" description="Polar residues" evidence="5">
    <location>
        <begin position="703"/>
        <end position="717"/>
    </location>
</feature>
<dbReference type="PROSITE" id="PS50293">
    <property type="entry name" value="TPR_REGION"/>
    <property type="match status" value="1"/>
</dbReference>
<accession>A0A8T7LSG1</accession>
<dbReference type="SUPFAM" id="SSF48452">
    <property type="entry name" value="TPR-like"/>
    <property type="match status" value="2"/>
</dbReference>
<keyword evidence="1" id="KW-0677">Repeat</keyword>
<dbReference type="InterPro" id="IPR019734">
    <property type="entry name" value="TPR_rpt"/>
</dbReference>
<evidence type="ECO:0000313" key="6">
    <source>
        <dbReference type="EMBL" id="NWJ44964.1"/>
    </source>
</evidence>
<dbReference type="Gene3D" id="1.25.40.10">
    <property type="entry name" value="Tetratricopeptide repeat domain"/>
    <property type="match status" value="3"/>
</dbReference>
<feature type="region of interest" description="Disordered" evidence="5">
    <location>
        <begin position="634"/>
        <end position="1096"/>
    </location>
</feature>
<evidence type="ECO:0000256" key="3">
    <source>
        <dbReference type="PROSITE-ProRule" id="PRU00339"/>
    </source>
</evidence>
<gene>
    <name evidence="6" type="ORF">HXX08_03710</name>
    <name evidence="7" type="ORF">OZ401_000090</name>
</gene>
<feature type="compositionally biased region" description="Basic and acidic residues" evidence="5">
    <location>
        <begin position="594"/>
        <end position="607"/>
    </location>
</feature>
<dbReference type="Pfam" id="PF07719">
    <property type="entry name" value="TPR_2"/>
    <property type="match status" value="1"/>
</dbReference>
<dbReference type="Pfam" id="PF00515">
    <property type="entry name" value="TPR_1"/>
    <property type="match status" value="1"/>
</dbReference>
<feature type="compositionally biased region" description="Basic and acidic residues" evidence="5">
    <location>
        <begin position="1021"/>
        <end position="1037"/>
    </location>
</feature>
<feature type="compositionally biased region" description="Pro residues" evidence="5">
    <location>
        <begin position="746"/>
        <end position="758"/>
    </location>
</feature>
<dbReference type="PROSITE" id="PS50005">
    <property type="entry name" value="TPR"/>
    <property type="match status" value="3"/>
</dbReference>
<reference evidence="6 8" key="1">
    <citation type="submission" date="2020-06" db="EMBL/GenBank/DDBJ databases">
        <title>Anoxygenic phototrophic Chloroflexota member uses a Type I reaction center.</title>
        <authorList>
            <person name="Tsuji J.M."/>
            <person name="Shaw N.A."/>
            <person name="Nagashima S."/>
            <person name="Venkiteswaran J."/>
            <person name="Schiff S.L."/>
            <person name="Hanada S."/>
            <person name="Tank M."/>
            <person name="Neufeld J.D."/>
        </authorList>
    </citation>
    <scope>NUCLEOTIDE SEQUENCE [LARGE SCALE GENOMIC DNA]</scope>
    <source>
        <strain evidence="6">L227-S17</strain>
    </source>
</reference>
<feature type="compositionally biased region" description="Acidic residues" evidence="5">
    <location>
        <begin position="971"/>
        <end position="980"/>
    </location>
</feature>
<dbReference type="Pfam" id="PF13432">
    <property type="entry name" value="TPR_16"/>
    <property type="match status" value="2"/>
</dbReference>
<keyword evidence="9" id="KW-1185">Reference proteome</keyword>